<reference evidence="1" key="1">
    <citation type="submission" date="2019-06" db="EMBL/GenBank/DDBJ databases">
        <authorList>
            <person name="Zheng W."/>
        </authorList>
    </citation>
    <scope>NUCLEOTIDE SEQUENCE</scope>
    <source>
        <strain evidence="1">QDHG01</strain>
    </source>
</reference>
<sequence length="127" mass="13745">MLLQEQGCLLSELRASLLVGQRSTTVSPLPNPILLQGILFSSMVLLASIVEGASLRQLVETTPMLQFSLSNVSKVYSKLCLFSLISYSAAFPLGACSIDDSLLLSKVLKASRYQANGFQCESSVNRQ</sequence>
<accession>A0A8J8T6E2</accession>
<evidence type="ECO:0000313" key="2">
    <source>
        <dbReference type="Proteomes" id="UP000785679"/>
    </source>
</evidence>
<dbReference type="Proteomes" id="UP000785679">
    <property type="component" value="Unassembled WGS sequence"/>
</dbReference>
<comment type="caution">
    <text evidence="1">The sequence shown here is derived from an EMBL/GenBank/DDBJ whole genome shotgun (WGS) entry which is preliminary data.</text>
</comment>
<organism evidence="1 2">
    <name type="scientific">Halteria grandinella</name>
    <dbReference type="NCBI Taxonomy" id="5974"/>
    <lineage>
        <taxon>Eukaryota</taxon>
        <taxon>Sar</taxon>
        <taxon>Alveolata</taxon>
        <taxon>Ciliophora</taxon>
        <taxon>Intramacronucleata</taxon>
        <taxon>Spirotrichea</taxon>
        <taxon>Stichotrichia</taxon>
        <taxon>Sporadotrichida</taxon>
        <taxon>Halteriidae</taxon>
        <taxon>Halteria</taxon>
    </lineage>
</organism>
<dbReference type="AlphaFoldDB" id="A0A8J8T6E2"/>
<gene>
    <name evidence="1" type="ORF">FGO68_gene8166</name>
</gene>
<evidence type="ECO:0000313" key="1">
    <source>
        <dbReference type="EMBL" id="TNV83028.1"/>
    </source>
</evidence>
<dbReference type="EMBL" id="RRYP01004247">
    <property type="protein sequence ID" value="TNV83028.1"/>
    <property type="molecule type" value="Genomic_DNA"/>
</dbReference>
<keyword evidence="2" id="KW-1185">Reference proteome</keyword>
<name>A0A8J8T6E2_HALGN</name>
<protein>
    <submittedName>
        <fullName evidence="1">Uncharacterized protein</fullName>
    </submittedName>
</protein>
<proteinExistence type="predicted"/>